<feature type="domain" description="AB hydrolase-1" evidence="1">
    <location>
        <begin position="64"/>
        <end position="310"/>
    </location>
</feature>
<dbReference type="InterPro" id="IPR000073">
    <property type="entry name" value="AB_hydrolase_1"/>
</dbReference>
<dbReference type="GO" id="GO:0016787">
    <property type="term" value="F:hydrolase activity"/>
    <property type="evidence" value="ECO:0007669"/>
    <property type="project" value="UniProtKB-KW"/>
</dbReference>
<gene>
    <name evidence="2" type="ORF">H9935_03355</name>
</gene>
<comment type="caution">
    <text evidence="2">The sequence shown here is derived from an EMBL/GenBank/DDBJ whole genome shotgun (WGS) entry which is preliminary data.</text>
</comment>
<reference evidence="2" key="2">
    <citation type="submission" date="2021-04" db="EMBL/GenBank/DDBJ databases">
        <authorList>
            <person name="Gilroy R."/>
        </authorList>
    </citation>
    <scope>NUCLEOTIDE SEQUENCE</scope>
    <source>
        <strain evidence="2">ChiSxjej6B18-287</strain>
    </source>
</reference>
<dbReference type="Gene3D" id="3.40.50.1820">
    <property type="entry name" value="alpha/beta hydrolase"/>
    <property type="match status" value="1"/>
</dbReference>
<accession>A0A9D2N2S9</accession>
<protein>
    <submittedName>
        <fullName evidence="2">Alpha/beta fold hydrolase</fullName>
    </submittedName>
</protein>
<dbReference type="Proteomes" id="UP000823893">
    <property type="component" value="Unassembled WGS sequence"/>
</dbReference>
<organism evidence="2 3">
    <name type="scientific">Candidatus Blautia merdigallinarum</name>
    <dbReference type="NCBI Taxonomy" id="2838495"/>
    <lineage>
        <taxon>Bacteria</taxon>
        <taxon>Bacillati</taxon>
        <taxon>Bacillota</taxon>
        <taxon>Clostridia</taxon>
        <taxon>Lachnospirales</taxon>
        <taxon>Lachnospiraceae</taxon>
        <taxon>Blautia</taxon>
    </lineage>
</organism>
<name>A0A9D2N2S9_9FIRM</name>
<dbReference type="Pfam" id="PF12697">
    <property type="entry name" value="Abhydrolase_6"/>
    <property type="match status" value="1"/>
</dbReference>
<sequence length="317" mass="36058">MSWKRNLILGTALAGATTLTIHLINKFVYFSATLDNLLSSPSGSYYEWKFGKIYYTESGEGKPVLLLHNLSTFSSGHEWHFIKEKLAKTNKVYCIDLLGCGRSDKPNLIYTNYLYVQLISDFIKHVVGEKCDVIAAGESGSFAVAACQNDSSIIDQIVMVNPSDIRYLSKSPSKRTKTLTRMINIPIFGTFLYNILTQKKKIEKLYKEEYFYNKDLVTNSMIDTSYETSHSGNAASKYLFASMAGRYTTVNIKHCMKELNNSIFILIGDKTEEKEESARLYQEILPSIEIEYIKDSKELPQMECPDQFIEAIHTLLL</sequence>
<evidence type="ECO:0000313" key="2">
    <source>
        <dbReference type="EMBL" id="HJC09835.1"/>
    </source>
</evidence>
<dbReference type="PANTHER" id="PTHR46438">
    <property type="entry name" value="ALPHA/BETA-HYDROLASES SUPERFAMILY PROTEIN"/>
    <property type="match status" value="1"/>
</dbReference>
<evidence type="ECO:0000259" key="1">
    <source>
        <dbReference type="Pfam" id="PF12697"/>
    </source>
</evidence>
<dbReference type="SUPFAM" id="SSF53474">
    <property type="entry name" value="alpha/beta-Hydrolases"/>
    <property type="match status" value="1"/>
</dbReference>
<dbReference type="PANTHER" id="PTHR46438:SF2">
    <property type="entry name" value="ALPHA_BETA-HYDROLASES SUPERFAMILY PROTEIN"/>
    <property type="match status" value="1"/>
</dbReference>
<reference evidence="2" key="1">
    <citation type="journal article" date="2021" name="PeerJ">
        <title>Extensive microbial diversity within the chicken gut microbiome revealed by metagenomics and culture.</title>
        <authorList>
            <person name="Gilroy R."/>
            <person name="Ravi A."/>
            <person name="Getino M."/>
            <person name="Pursley I."/>
            <person name="Horton D.L."/>
            <person name="Alikhan N.F."/>
            <person name="Baker D."/>
            <person name="Gharbi K."/>
            <person name="Hall N."/>
            <person name="Watson M."/>
            <person name="Adriaenssens E.M."/>
            <person name="Foster-Nyarko E."/>
            <person name="Jarju S."/>
            <person name="Secka A."/>
            <person name="Antonio M."/>
            <person name="Oren A."/>
            <person name="Chaudhuri R.R."/>
            <person name="La Ragione R."/>
            <person name="Hildebrand F."/>
            <person name="Pallen M.J."/>
        </authorList>
    </citation>
    <scope>NUCLEOTIDE SEQUENCE</scope>
    <source>
        <strain evidence="2">ChiSxjej6B18-287</strain>
    </source>
</reference>
<dbReference type="InterPro" id="IPR029058">
    <property type="entry name" value="AB_hydrolase_fold"/>
</dbReference>
<proteinExistence type="predicted"/>
<dbReference type="AlphaFoldDB" id="A0A9D2N2S9"/>
<evidence type="ECO:0000313" key="3">
    <source>
        <dbReference type="Proteomes" id="UP000823893"/>
    </source>
</evidence>
<keyword evidence="2" id="KW-0378">Hydrolase</keyword>
<dbReference type="EMBL" id="DWWV01000039">
    <property type="protein sequence ID" value="HJC09835.1"/>
    <property type="molecule type" value="Genomic_DNA"/>
</dbReference>